<dbReference type="EMBL" id="LR797394">
    <property type="protein sequence ID" value="CAB4212344.1"/>
    <property type="molecule type" value="Genomic_DNA"/>
</dbReference>
<evidence type="ECO:0000313" key="1">
    <source>
        <dbReference type="EMBL" id="CAB4183246.1"/>
    </source>
</evidence>
<sequence>MELDYNQKQEQELAQLQQQLSEALTASSFFEQDTGRLFTQLAAAEITRITRDISSDKYFKDHQGYVNAVTELMAYQKLLRKLQVAASPQRIQKLRERLDKDESR</sequence>
<protein>
    <submittedName>
        <fullName evidence="2">Uncharacterized protein</fullName>
    </submittedName>
</protein>
<reference evidence="2" key="1">
    <citation type="submission" date="2020-05" db="EMBL/GenBank/DDBJ databases">
        <authorList>
            <person name="Chiriac C."/>
            <person name="Salcher M."/>
            <person name="Ghai R."/>
            <person name="Kavagutti S V."/>
        </authorList>
    </citation>
    <scope>NUCLEOTIDE SEQUENCE</scope>
</reference>
<name>A0A6J5SEW2_9CAUD</name>
<accession>A0A6J5SEW2</accession>
<evidence type="ECO:0000313" key="2">
    <source>
        <dbReference type="EMBL" id="CAB4212344.1"/>
    </source>
</evidence>
<gene>
    <name evidence="1" type="ORF">UFOVP1085_46</name>
    <name evidence="2" type="ORF">UFOVP1439_9</name>
</gene>
<organism evidence="2">
    <name type="scientific">uncultured Caudovirales phage</name>
    <dbReference type="NCBI Taxonomy" id="2100421"/>
    <lineage>
        <taxon>Viruses</taxon>
        <taxon>Duplodnaviria</taxon>
        <taxon>Heunggongvirae</taxon>
        <taxon>Uroviricota</taxon>
        <taxon>Caudoviricetes</taxon>
        <taxon>Peduoviridae</taxon>
        <taxon>Maltschvirus</taxon>
        <taxon>Maltschvirus maltsch</taxon>
    </lineage>
</organism>
<dbReference type="EMBL" id="LR797026">
    <property type="protein sequence ID" value="CAB4183246.1"/>
    <property type="molecule type" value="Genomic_DNA"/>
</dbReference>
<proteinExistence type="predicted"/>